<dbReference type="Proteomes" id="UP000296049">
    <property type="component" value="Unassembled WGS sequence"/>
</dbReference>
<organism evidence="2 3">
    <name type="scientific">Anas platyrhynchos</name>
    <name type="common">Mallard</name>
    <name type="synonym">Anas boschas</name>
    <dbReference type="NCBI Taxonomy" id="8839"/>
    <lineage>
        <taxon>Eukaryota</taxon>
        <taxon>Metazoa</taxon>
        <taxon>Chordata</taxon>
        <taxon>Craniata</taxon>
        <taxon>Vertebrata</taxon>
        <taxon>Euteleostomi</taxon>
        <taxon>Archelosauria</taxon>
        <taxon>Archosauria</taxon>
        <taxon>Dinosauria</taxon>
        <taxon>Saurischia</taxon>
        <taxon>Theropoda</taxon>
        <taxon>Coelurosauria</taxon>
        <taxon>Aves</taxon>
        <taxon>Neognathae</taxon>
        <taxon>Galloanserae</taxon>
        <taxon>Anseriformes</taxon>
        <taxon>Anatidae</taxon>
        <taxon>Anatinae</taxon>
        <taxon>Anas</taxon>
    </lineage>
</organism>
<reference evidence="3" key="1">
    <citation type="journal article" date="2013" name="Nat. Genet.">
        <title>The duck genome and transcriptome provide insight into an avian influenza virus reservoir species.</title>
        <authorList>
            <person name="Huang Y."/>
            <person name="Li Y."/>
            <person name="Burt D.W."/>
            <person name="Chen H."/>
            <person name="Zhang Y."/>
            <person name="Qian W."/>
            <person name="Kim H."/>
            <person name="Gan S."/>
            <person name="Zhao Y."/>
            <person name="Li J."/>
            <person name="Yi K."/>
            <person name="Feng H."/>
            <person name="Zhu P."/>
            <person name="Li B."/>
            <person name="Liu Q."/>
            <person name="Fairley S."/>
            <person name="Magor K.E."/>
            <person name="Du Z."/>
            <person name="Hu X."/>
            <person name="Goodman L."/>
            <person name="Tafer H."/>
            <person name="Vignal A."/>
            <person name="Lee T."/>
            <person name="Kim K.W."/>
            <person name="Sheng Z."/>
            <person name="An Y."/>
            <person name="Searle S."/>
            <person name="Herrero J."/>
            <person name="Groenen M.A."/>
            <person name="Crooijmans R.P."/>
            <person name="Faraut T."/>
            <person name="Cai Q."/>
            <person name="Webster R.G."/>
            <person name="Aldridge J.R."/>
            <person name="Warren W.C."/>
            <person name="Bartschat S."/>
            <person name="Kehr S."/>
            <person name="Marz M."/>
            <person name="Stadler P.F."/>
            <person name="Smith J."/>
            <person name="Kraus R.H."/>
            <person name="Zhao Y."/>
            <person name="Ren L."/>
            <person name="Fei J."/>
            <person name="Morisson M."/>
            <person name="Kaiser P."/>
            <person name="Griffin D.K."/>
            <person name="Rao M."/>
            <person name="Pitel F."/>
            <person name="Wang J."/>
            <person name="Li N."/>
        </authorList>
    </citation>
    <scope>NUCLEOTIDE SEQUENCE [LARGE SCALE GENOMIC DNA]</scope>
</reference>
<evidence type="ECO:0000256" key="1">
    <source>
        <dbReference type="SAM" id="MobiDB-lite"/>
    </source>
</evidence>
<evidence type="ECO:0000313" key="3">
    <source>
        <dbReference type="Proteomes" id="UP000296049"/>
    </source>
</evidence>
<gene>
    <name evidence="2" type="ORF">Anapl_05490</name>
</gene>
<dbReference type="EMBL" id="KB743061">
    <property type="protein sequence ID" value="EOB01677.1"/>
    <property type="molecule type" value="Genomic_DNA"/>
</dbReference>
<dbReference type="AlphaFoldDB" id="R0JWM8"/>
<sequence>QVNYYEKEIKMMRKNFEREKKDSKKSFEAEMSKVEGQKRDLEE</sequence>
<feature type="non-terminal residue" evidence="2">
    <location>
        <position position="43"/>
    </location>
</feature>
<keyword evidence="3" id="KW-1185">Reference proteome</keyword>
<proteinExistence type="predicted"/>
<name>R0JWM8_ANAPL</name>
<accession>R0JWM8</accession>
<protein>
    <submittedName>
        <fullName evidence="2">Uncharacterized protein</fullName>
    </submittedName>
</protein>
<feature type="region of interest" description="Disordered" evidence="1">
    <location>
        <begin position="17"/>
        <end position="43"/>
    </location>
</feature>
<evidence type="ECO:0000313" key="2">
    <source>
        <dbReference type="EMBL" id="EOB01677.1"/>
    </source>
</evidence>
<feature type="non-terminal residue" evidence="2">
    <location>
        <position position="1"/>
    </location>
</feature>